<proteinExistence type="predicted"/>
<organism evidence="2 3">
    <name type="scientific">Piloderma croceum (strain F 1598)</name>
    <dbReference type="NCBI Taxonomy" id="765440"/>
    <lineage>
        <taxon>Eukaryota</taxon>
        <taxon>Fungi</taxon>
        <taxon>Dikarya</taxon>
        <taxon>Basidiomycota</taxon>
        <taxon>Agaricomycotina</taxon>
        <taxon>Agaricomycetes</taxon>
        <taxon>Agaricomycetidae</taxon>
        <taxon>Atheliales</taxon>
        <taxon>Atheliaceae</taxon>
        <taxon>Piloderma</taxon>
    </lineage>
</organism>
<evidence type="ECO:0000313" key="2">
    <source>
        <dbReference type="EMBL" id="KIM78638.1"/>
    </source>
</evidence>
<dbReference type="InParanoid" id="A0A0C3AXA4"/>
<protein>
    <recommendedName>
        <fullName evidence="1">DUF8040 domain-containing protein</fullName>
    </recommendedName>
</protein>
<dbReference type="OrthoDB" id="2430314at2759"/>
<reference evidence="3" key="2">
    <citation type="submission" date="2015-01" db="EMBL/GenBank/DDBJ databases">
        <title>Evolutionary Origins and Diversification of the Mycorrhizal Mutualists.</title>
        <authorList>
            <consortium name="DOE Joint Genome Institute"/>
            <consortium name="Mycorrhizal Genomics Consortium"/>
            <person name="Kohler A."/>
            <person name="Kuo A."/>
            <person name="Nagy L.G."/>
            <person name="Floudas D."/>
            <person name="Copeland A."/>
            <person name="Barry K.W."/>
            <person name="Cichocki N."/>
            <person name="Veneault-Fourrey C."/>
            <person name="LaButti K."/>
            <person name="Lindquist E.A."/>
            <person name="Lipzen A."/>
            <person name="Lundell T."/>
            <person name="Morin E."/>
            <person name="Murat C."/>
            <person name="Riley R."/>
            <person name="Ohm R."/>
            <person name="Sun H."/>
            <person name="Tunlid A."/>
            <person name="Henrissat B."/>
            <person name="Grigoriev I.V."/>
            <person name="Hibbett D.S."/>
            <person name="Martin F."/>
        </authorList>
    </citation>
    <scope>NUCLEOTIDE SEQUENCE [LARGE SCALE GENOMIC DNA]</scope>
    <source>
        <strain evidence="3">F 1598</strain>
    </source>
</reference>
<reference evidence="2 3" key="1">
    <citation type="submission" date="2014-04" db="EMBL/GenBank/DDBJ databases">
        <authorList>
            <consortium name="DOE Joint Genome Institute"/>
            <person name="Kuo A."/>
            <person name="Tarkka M."/>
            <person name="Buscot F."/>
            <person name="Kohler A."/>
            <person name="Nagy L.G."/>
            <person name="Floudas D."/>
            <person name="Copeland A."/>
            <person name="Barry K.W."/>
            <person name="Cichocki N."/>
            <person name="Veneault-Fourrey C."/>
            <person name="LaButti K."/>
            <person name="Lindquist E.A."/>
            <person name="Lipzen A."/>
            <person name="Lundell T."/>
            <person name="Morin E."/>
            <person name="Murat C."/>
            <person name="Sun H."/>
            <person name="Tunlid A."/>
            <person name="Henrissat B."/>
            <person name="Grigoriev I.V."/>
            <person name="Hibbett D.S."/>
            <person name="Martin F."/>
            <person name="Nordberg H.P."/>
            <person name="Cantor M.N."/>
            <person name="Hua S.X."/>
        </authorList>
    </citation>
    <scope>NUCLEOTIDE SEQUENCE [LARGE SCALE GENOMIC DNA]</scope>
    <source>
        <strain evidence="2 3">F 1598</strain>
    </source>
</reference>
<sequence length="147" mass="16520">MGKGNWTSPTSVSTRLPVAIYKLSFPHYLMGINTFQQNRDHAKATPKSPKKRRAAAAFSAALLVQWKFSSDFLKQPKNNSILTGQEWLNELLAGNSQRFYDAMGMHKHVFHQLLKELIAVGLHDTRYVSAEEQLAIFIHLAVTGAPQ</sequence>
<keyword evidence="3" id="KW-1185">Reference proteome</keyword>
<dbReference type="AlphaFoldDB" id="A0A0C3AXA4"/>
<name>A0A0C3AXA4_PILCF</name>
<dbReference type="Proteomes" id="UP000054166">
    <property type="component" value="Unassembled WGS sequence"/>
</dbReference>
<dbReference type="Pfam" id="PF26138">
    <property type="entry name" value="DUF8040"/>
    <property type="match status" value="1"/>
</dbReference>
<dbReference type="EMBL" id="KN833015">
    <property type="protein sequence ID" value="KIM78638.1"/>
    <property type="molecule type" value="Genomic_DNA"/>
</dbReference>
<feature type="domain" description="DUF8040" evidence="1">
    <location>
        <begin position="79"/>
        <end position="144"/>
    </location>
</feature>
<gene>
    <name evidence="2" type="ORF">PILCRDRAFT_11096</name>
</gene>
<evidence type="ECO:0000259" key="1">
    <source>
        <dbReference type="Pfam" id="PF26138"/>
    </source>
</evidence>
<dbReference type="InterPro" id="IPR058353">
    <property type="entry name" value="DUF8040"/>
</dbReference>
<evidence type="ECO:0000313" key="3">
    <source>
        <dbReference type="Proteomes" id="UP000054166"/>
    </source>
</evidence>
<accession>A0A0C3AXA4</accession>
<dbReference type="HOGENOM" id="CLU_1768807_0_0_1"/>